<dbReference type="Proteomes" id="UP000033115">
    <property type="component" value="Chromosome"/>
</dbReference>
<keyword evidence="5 6" id="KW-0961">Cell wall biogenesis/degradation</keyword>
<dbReference type="RefSeq" id="WP_029161156.1">
    <property type="nucleotide sequence ID" value="NZ_CP009933.1"/>
</dbReference>
<dbReference type="Gene3D" id="2.40.440.10">
    <property type="entry name" value="L,D-transpeptidase catalytic domain-like"/>
    <property type="match status" value="1"/>
</dbReference>
<dbReference type="GO" id="GO:0071555">
    <property type="term" value="P:cell wall organization"/>
    <property type="evidence" value="ECO:0007669"/>
    <property type="project" value="UniProtKB-UniRule"/>
</dbReference>
<dbReference type="Pfam" id="PF04122">
    <property type="entry name" value="CW_binding_2"/>
    <property type="match status" value="3"/>
</dbReference>
<evidence type="ECO:0000256" key="2">
    <source>
        <dbReference type="ARBA" id="ARBA00022679"/>
    </source>
</evidence>
<feature type="active site" description="Proton donor/acceptor" evidence="6">
    <location>
        <position position="488"/>
    </location>
</feature>
<evidence type="ECO:0000256" key="4">
    <source>
        <dbReference type="ARBA" id="ARBA00022984"/>
    </source>
</evidence>
<dbReference type="SUPFAM" id="SSF141523">
    <property type="entry name" value="L,D-transpeptidase catalytic domain-like"/>
    <property type="match status" value="1"/>
</dbReference>
<dbReference type="KEGG" id="csq:CSCA_4047"/>
<dbReference type="AlphaFoldDB" id="A0A0E3M9L3"/>
<evidence type="ECO:0000256" key="1">
    <source>
        <dbReference type="ARBA" id="ARBA00004752"/>
    </source>
</evidence>
<sequence>MIKHKLMLKNFLKIMFVALISISITPKVYAQGNYQRYGGTDRYETSIKISQKFDTKSGYAIIASGQNFPDALCACPLSKKYDAPVILTTENKLDSKAESELKRSEIKKVFIIGNSISKDVENSISNMGISCERLGGADRYETSMIVANYVGIRERVIVVSGDNYPDALSIAPIAANIDVPIILVGKDYIPNVVKNSLKDKQITNTYVIGSEGAISNLVKDQFNNAERVSGTDRYSTNLSIINRFRDNIDFSNVYLASGSNFPDSLSGCALAQKTKSPLVLVNEEVNIEGQNGIKQILSSAKNISVLGLEGAVSLKTLYLIGLEKEPPKPVQNQGVQPPTWTSSFSVMNAGETERVYIKSSPSSSASNIGFTYGSLPEVKVLDSSGGYYYVEVLDYDTLNYIKGYVAKSMVNTVTPSETYNILVDKSRQRVYVFNNGNIVKEFICSTGKDKTPTPSGRFLVGSKGPSFDASDSTQCYYWTRLDNNYLFHSAIYTLSGYAVQSEYNKLGSKASHGCIRLKIEDAKWIQDNVPYRTLVTIKD</sequence>
<dbReference type="Gene3D" id="3.40.50.12090">
    <property type="match status" value="2"/>
</dbReference>
<comment type="pathway">
    <text evidence="1 6">Cell wall biogenesis; peptidoglycan biosynthesis.</text>
</comment>
<keyword evidence="9" id="KW-1185">Reference proteome</keyword>
<evidence type="ECO:0000256" key="3">
    <source>
        <dbReference type="ARBA" id="ARBA00022960"/>
    </source>
</evidence>
<dbReference type="InterPro" id="IPR051922">
    <property type="entry name" value="Bact_Sporulation_Assoc"/>
</dbReference>
<dbReference type="GO" id="GO:0009252">
    <property type="term" value="P:peptidoglycan biosynthetic process"/>
    <property type="evidence" value="ECO:0007669"/>
    <property type="project" value="UniProtKB-UniPathway"/>
</dbReference>
<proteinExistence type="predicted"/>
<dbReference type="GO" id="GO:0008360">
    <property type="term" value="P:regulation of cell shape"/>
    <property type="evidence" value="ECO:0007669"/>
    <property type="project" value="UniProtKB-UniRule"/>
</dbReference>
<keyword evidence="4 6" id="KW-0573">Peptidoglycan synthesis</keyword>
<accession>A0A0E3M9L3</accession>
<dbReference type="InterPro" id="IPR007253">
    <property type="entry name" value="Cell_wall-bd_2"/>
</dbReference>
<name>A0A0E3M9L3_CLOSL</name>
<dbReference type="InterPro" id="IPR038063">
    <property type="entry name" value="Transpep_catalytic_dom"/>
</dbReference>
<protein>
    <submittedName>
        <fullName evidence="8">ErfK/YbiS/YcfS/YnhG family protein</fullName>
    </submittedName>
</protein>
<evidence type="ECO:0000313" key="8">
    <source>
        <dbReference type="EMBL" id="AKA71172.1"/>
    </source>
</evidence>
<evidence type="ECO:0000256" key="5">
    <source>
        <dbReference type="ARBA" id="ARBA00023316"/>
    </source>
</evidence>
<feature type="active site" description="Nucleophile" evidence="6">
    <location>
        <position position="514"/>
    </location>
</feature>
<keyword evidence="2" id="KW-0808">Transferase</keyword>
<dbReference type="Pfam" id="PF03734">
    <property type="entry name" value="YkuD"/>
    <property type="match status" value="1"/>
</dbReference>
<evidence type="ECO:0000256" key="6">
    <source>
        <dbReference type="PROSITE-ProRule" id="PRU01373"/>
    </source>
</evidence>
<feature type="domain" description="L,D-TPase catalytic" evidence="7">
    <location>
        <begin position="419"/>
        <end position="538"/>
    </location>
</feature>
<dbReference type="UniPathway" id="UPA00219"/>
<gene>
    <name evidence="8" type="ORF">CSCA_4047</name>
</gene>
<dbReference type="STRING" id="1548.CSCA_4047"/>
<organism evidence="8 9">
    <name type="scientific">Clostridium scatologenes</name>
    <dbReference type="NCBI Taxonomy" id="1548"/>
    <lineage>
        <taxon>Bacteria</taxon>
        <taxon>Bacillati</taxon>
        <taxon>Bacillota</taxon>
        <taxon>Clostridia</taxon>
        <taxon>Eubacteriales</taxon>
        <taxon>Clostridiaceae</taxon>
        <taxon>Clostridium</taxon>
    </lineage>
</organism>
<reference evidence="8 9" key="1">
    <citation type="journal article" date="2015" name="J. Biotechnol.">
        <title>Complete genome sequence of a malodorant-producing acetogen, Clostridium scatologenes ATCC 25775(T).</title>
        <authorList>
            <person name="Zhu Z."/>
            <person name="Guo T."/>
            <person name="Zheng H."/>
            <person name="Song T."/>
            <person name="Ouyang P."/>
            <person name="Xie J."/>
        </authorList>
    </citation>
    <scope>NUCLEOTIDE SEQUENCE [LARGE SCALE GENOMIC DNA]</scope>
    <source>
        <strain evidence="8 9">ATCC 25775</strain>
    </source>
</reference>
<dbReference type="PROSITE" id="PS52029">
    <property type="entry name" value="LD_TPASE"/>
    <property type="match status" value="1"/>
</dbReference>
<dbReference type="HOGENOM" id="CLU_028455_4_0_9"/>
<evidence type="ECO:0000313" key="9">
    <source>
        <dbReference type="Proteomes" id="UP000033115"/>
    </source>
</evidence>
<dbReference type="PANTHER" id="PTHR30032:SF8">
    <property type="entry name" value="GERMINATION-SPECIFIC N-ACETYLMURAMOYL-L-ALANINE AMIDASE"/>
    <property type="match status" value="1"/>
</dbReference>
<dbReference type="InterPro" id="IPR005490">
    <property type="entry name" value="LD_TPept_cat_dom"/>
</dbReference>
<keyword evidence="3 6" id="KW-0133">Cell shape</keyword>
<dbReference type="PANTHER" id="PTHR30032">
    <property type="entry name" value="N-ACETYLMURAMOYL-L-ALANINE AMIDASE-RELATED"/>
    <property type="match status" value="1"/>
</dbReference>
<evidence type="ECO:0000259" key="7">
    <source>
        <dbReference type="PROSITE" id="PS52029"/>
    </source>
</evidence>
<dbReference type="GO" id="GO:0016740">
    <property type="term" value="F:transferase activity"/>
    <property type="evidence" value="ECO:0007669"/>
    <property type="project" value="UniProtKB-KW"/>
</dbReference>
<dbReference type="CDD" id="cd16913">
    <property type="entry name" value="YkuD_like"/>
    <property type="match status" value="1"/>
</dbReference>
<dbReference type="EMBL" id="CP009933">
    <property type="protein sequence ID" value="AKA71172.1"/>
    <property type="molecule type" value="Genomic_DNA"/>
</dbReference>